<comment type="caution">
    <text evidence="3">The sequence shown here is derived from an EMBL/GenBank/DDBJ whole genome shotgun (WGS) entry which is preliminary data.</text>
</comment>
<organism evidence="3 4">
    <name type="scientific">Ceratobasidium theobromae</name>
    <dbReference type="NCBI Taxonomy" id="1582974"/>
    <lineage>
        <taxon>Eukaryota</taxon>
        <taxon>Fungi</taxon>
        <taxon>Dikarya</taxon>
        <taxon>Basidiomycota</taxon>
        <taxon>Agaricomycotina</taxon>
        <taxon>Agaricomycetes</taxon>
        <taxon>Cantharellales</taxon>
        <taxon>Ceratobasidiaceae</taxon>
        <taxon>Ceratobasidium</taxon>
    </lineage>
</organism>
<dbReference type="PANTHER" id="PTHR21193:SF3">
    <property type="entry name" value="OXIDOREDUCTASE-LIKE DOMAIN-CONTAINING PROTEIN 1"/>
    <property type="match status" value="1"/>
</dbReference>
<accession>A0A5N5QD85</accession>
<evidence type="ECO:0000256" key="1">
    <source>
        <dbReference type="SAM" id="MobiDB-lite"/>
    </source>
</evidence>
<feature type="region of interest" description="Disordered" evidence="1">
    <location>
        <begin position="147"/>
        <end position="166"/>
    </location>
</feature>
<dbReference type="EMBL" id="SSOP01000247">
    <property type="protein sequence ID" value="KAB5589624.1"/>
    <property type="molecule type" value="Genomic_DNA"/>
</dbReference>
<reference evidence="3 4" key="1">
    <citation type="journal article" date="2019" name="Fungal Biol. Biotechnol.">
        <title>Draft genome sequence of fastidious pathogen Ceratobasidium theobromae, which causes vascular-streak dieback in Theobroma cacao.</title>
        <authorList>
            <person name="Ali S.S."/>
            <person name="Asman A."/>
            <person name="Shao J."/>
            <person name="Firmansyah A.P."/>
            <person name="Susilo A.W."/>
            <person name="Rosmana A."/>
            <person name="McMahon P."/>
            <person name="Junaid M."/>
            <person name="Guest D."/>
            <person name="Kheng T.Y."/>
            <person name="Meinhardt L.W."/>
            <person name="Bailey B.A."/>
        </authorList>
    </citation>
    <scope>NUCLEOTIDE SEQUENCE [LARGE SCALE GENOMIC DNA]</scope>
    <source>
        <strain evidence="3 4">CT2</strain>
    </source>
</reference>
<feature type="domain" description="Oxidoreductase-like" evidence="2">
    <location>
        <begin position="88"/>
        <end position="133"/>
    </location>
</feature>
<gene>
    <name evidence="3" type="ORF">CTheo_6941</name>
</gene>
<dbReference type="AlphaFoldDB" id="A0A5N5QD85"/>
<dbReference type="Pfam" id="PF09791">
    <property type="entry name" value="Oxidored-like"/>
    <property type="match status" value="1"/>
</dbReference>
<dbReference type="Proteomes" id="UP000383932">
    <property type="component" value="Unassembled WGS sequence"/>
</dbReference>
<sequence length="186" mass="20838">MSFLFPPLAPFRRAFTLTPTALTRHVSTRARNLANRHWELVRMNLPYPAAQYVVNHQVTKAAIAGHTGFTVTTNTLGISPSAPKHVYVRGVRIPQRPKPPESDECCMSGCAVCVYDLYLSSLDDYKQDLVAARARLRELSVPVGQWPEEMRKGEKEAPADDPLDSLHLDPSMKAFLILEKKLGQKK</sequence>
<dbReference type="InterPro" id="IPR019180">
    <property type="entry name" value="Oxidoreductase-like_N"/>
</dbReference>
<name>A0A5N5QD85_9AGAM</name>
<keyword evidence="4" id="KW-1185">Reference proteome</keyword>
<proteinExistence type="predicted"/>
<dbReference type="PANTHER" id="PTHR21193">
    <property type="entry name" value="OXIDOREDUCTASE-LIKE DOMAIN-CONTAINING PROTEIN 1"/>
    <property type="match status" value="1"/>
</dbReference>
<feature type="compositionally biased region" description="Basic and acidic residues" evidence="1">
    <location>
        <begin position="148"/>
        <end position="158"/>
    </location>
</feature>
<evidence type="ECO:0000313" key="3">
    <source>
        <dbReference type="EMBL" id="KAB5589624.1"/>
    </source>
</evidence>
<evidence type="ECO:0000259" key="2">
    <source>
        <dbReference type="Pfam" id="PF09791"/>
    </source>
</evidence>
<protein>
    <submittedName>
        <fullName evidence="3">Oxidoreductase-like protein, amino-terminal protein</fullName>
    </submittedName>
</protein>
<evidence type="ECO:0000313" key="4">
    <source>
        <dbReference type="Proteomes" id="UP000383932"/>
    </source>
</evidence>
<dbReference type="InterPro" id="IPR039251">
    <property type="entry name" value="OXLD1"/>
</dbReference>
<dbReference type="GO" id="GO:0005739">
    <property type="term" value="C:mitochondrion"/>
    <property type="evidence" value="ECO:0007669"/>
    <property type="project" value="TreeGrafter"/>
</dbReference>
<dbReference type="OrthoDB" id="10064411at2759"/>